<evidence type="ECO:0000313" key="6">
    <source>
        <dbReference type="Proteomes" id="UP000282311"/>
    </source>
</evidence>
<evidence type="ECO:0000256" key="1">
    <source>
        <dbReference type="ARBA" id="ARBA00022448"/>
    </source>
</evidence>
<evidence type="ECO:0000259" key="4">
    <source>
        <dbReference type="PROSITE" id="PS50893"/>
    </source>
</evidence>
<dbReference type="AlphaFoldDB" id="A0A3B0ALG2"/>
<evidence type="ECO:0000256" key="2">
    <source>
        <dbReference type="ARBA" id="ARBA00022741"/>
    </source>
</evidence>
<dbReference type="InterPro" id="IPR027417">
    <property type="entry name" value="P-loop_NTPase"/>
</dbReference>
<reference evidence="5 6" key="1">
    <citation type="journal article" date="2007" name="Int. J. Syst. Evol. Microbiol.">
        <title>Paenibacillus ginsengarvi sp. nov., isolated from soil from ginseng cultivation.</title>
        <authorList>
            <person name="Yoon M.H."/>
            <person name="Ten L.N."/>
            <person name="Im W.T."/>
        </authorList>
    </citation>
    <scope>NUCLEOTIDE SEQUENCE [LARGE SCALE GENOMIC DNA]</scope>
    <source>
        <strain evidence="5 6">KCTC 13059</strain>
    </source>
</reference>
<keyword evidence="3 5" id="KW-0067">ATP-binding</keyword>
<dbReference type="GO" id="GO:0005524">
    <property type="term" value="F:ATP binding"/>
    <property type="evidence" value="ECO:0007669"/>
    <property type="project" value="UniProtKB-KW"/>
</dbReference>
<dbReference type="SMART" id="SM00382">
    <property type="entry name" value="AAA"/>
    <property type="match status" value="1"/>
</dbReference>
<dbReference type="PROSITE" id="PS50893">
    <property type="entry name" value="ABC_TRANSPORTER_2"/>
    <property type="match status" value="1"/>
</dbReference>
<dbReference type="SUPFAM" id="SSF52540">
    <property type="entry name" value="P-loop containing nucleoside triphosphate hydrolases"/>
    <property type="match status" value="1"/>
</dbReference>
<dbReference type="InterPro" id="IPR051782">
    <property type="entry name" value="ABC_Transporter_VariousFunc"/>
</dbReference>
<gene>
    <name evidence="5" type="ORF">D7M11_35435</name>
</gene>
<accession>A0A3B0ALG2</accession>
<comment type="caution">
    <text evidence="5">The sequence shown here is derived from an EMBL/GenBank/DDBJ whole genome shotgun (WGS) entry which is preliminary data.</text>
</comment>
<dbReference type="CDD" id="cd03230">
    <property type="entry name" value="ABC_DR_subfamily_A"/>
    <property type="match status" value="1"/>
</dbReference>
<dbReference type="RefSeq" id="WP_120751983.1">
    <property type="nucleotide sequence ID" value="NZ_RBAH01000052.1"/>
</dbReference>
<dbReference type="GO" id="GO:0016887">
    <property type="term" value="F:ATP hydrolysis activity"/>
    <property type="evidence" value="ECO:0007669"/>
    <property type="project" value="InterPro"/>
</dbReference>
<dbReference type="PANTHER" id="PTHR42939">
    <property type="entry name" value="ABC TRANSPORTER ATP-BINDING PROTEIN ALBC-RELATED"/>
    <property type="match status" value="1"/>
</dbReference>
<dbReference type="InterPro" id="IPR003439">
    <property type="entry name" value="ABC_transporter-like_ATP-bd"/>
</dbReference>
<evidence type="ECO:0000313" key="5">
    <source>
        <dbReference type="EMBL" id="RKN61402.1"/>
    </source>
</evidence>
<dbReference type="Proteomes" id="UP000282311">
    <property type="component" value="Unassembled WGS sequence"/>
</dbReference>
<dbReference type="Gene3D" id="3.40.50.300">
    <property type="entry name" value="P-loop containing nucleotide triphosphate hydrolases"/>
    <property type="match status" value="1"/>
</dbReference>
<keyword evidence="1" id="KW-0813">Transport</keyword>
<proteinExistence type="predicted"/>
<dbReference type="PANTHER" id="PTHR42939:SF3">
    <property type="entry name" value="ABC TRANSPORTER ATP-BINDING COMPONENT"/>
    <property type="match status" value="1"/>
</dbReference>
<keyword evidence="2" id="KW-0547">Nucleotide-binding</keyword>
<dbReference type="Pfam" id="PF00005">
    <property type="entry name" value="ABC_tran"/>
    <property type="match status" value="1"/>
</dbReference>
<keyword evidence="6" id="KW-1185">Reference proteome</keyword>
<dbReference type="EMBL" id="RBAH01000052">
    <property type="protein sequence ID" value="RKN61402.1"/>
    <property type="molecule type" value="Genomic_DNA"/>
</dbReference>
<protein>
    <submittedName>
        <fullName evidence="5">ABC transporter ATP-binding protein</fullName>
    </submittedName>
</protein>
<organism evidence="5 6">
    <name type="scientific">Paenibacillus ginsengarvi</name>
    <dbReference type="NCBI Taxonomy" id="400777"/>
    <lineage>
        <taxon>Bacteria</taxon>
        <taxon>Bacillati</taxon>
        <taxon>Bacillota</taxon>
        <taxon>Bacilli</taxon>
        <taxon>Bacillales</taxon>
        <taxon>Paenibacillaceae</taxon>
        <taxon>Paenibacillus</taxon>
    </lineage>
</organism>
<name>A0A3B0ALG2_9BACL</name>
<dbReference type="InterPro" id="IPR003593">
    <property type="entry name" value="AAA+_ATPase"/>
</dbReference>
<sequence>MNHSVISLSGVQKSFETFRFGPFDLQIEPGVVAAFVGPNGSGKTTLFHMLMNVIEPDRGEIRIFGSEYGQNEVGIKRRIGYVADSTYIEEADSRIQEVASFHRHWFPSWSEAKWTELCDKFELNPKAKVKQLSKGMKRRLAFCLTLAQMPDLLILDEPSSGLDPYIWRFMMNEIQDFMKNGDKTVLIATHTIEEVRRLADYVAFMYNGKLLNYKEKDTLMDEWKALWIETPHAAELRLPGVVESEQGALTRLITRDVVATEQALRASGITALKRQGVELDEILHHMIADSKRGGEASGR</sequence>
<dbReference type="PROSITE" id="PS00211">
    <property type="entry name" value="ABC_TRANSPORTER_1"/>
    <property type="match status" value="1"/>
</dbReference>
<evidence type="ECO:0000256" key="3">
    <source>
        <dbReference type="ARBA" id="ARBA00022840"/>
    </source>
</evidence>
<dbReference type="InterPro" id="IPR017871">
    <property type="entry name" value="ABC_transporter-like_CS"/>
</dbReference>
<feature type="domain" description="ABC transporter" evidence="4">
    <location>
        <begin position="3"/>
        <end position="232"/>
    </location>
</feature>
<dbReference type="OrthoDB" id="2960217at2"/>